<dbReference type="EMBL" id="JH597770">
    <property type="protein sequence ID" value="EHP68077.1"/>
    <property type="molecule type" value="Genomic_DNA"/>
</dbReference>
<evidence type="ECO:0000313" key="1">
    <source>
        <dbReference type="EMBL" id="EHP68077.1"/>
    </source>
</evidence>
<gene>
    <name evidence="1" type="ORF">MetMK1DRAFT_00025000</name>
</gene>
<organism evidence="1 2">
    <name type="scientific">Metallosphaera yellowstonensis MK1</name>
    <dbReference type="NCBI Taxonomy" id="671065"/>
    <lineage>
        <taxon>Archaea</taxon>
        <taxon>Thermoproteota</taxon>
        <taxon>Thermoprotei</taxon>
        <taxon>Sulfolobales</taxon>
        <taxon>Sulfolobaceae</taxon>
        <taxon>Metallosphaera</taxon>
    </lineage>
</organism>
<dbReference type="STRING" id="671065.MetMK1DRAFT_00025000"/>
<dbReference type="AlphaFoldDB" id="H2C7F1"/>
<dbReference type="eggNOG" id="arCOG03164">
    <property type="taxonomic scope" value="Archaea"/>
</dbReference>
<sequence>MSSRKDELAKQVKYLEENVKDHEQVITDVGPSLNVKRKGLLN</sequence>
<evidence type="ECO:0000313" key="2">
    <source>
        <dbReference type="Proteomes" id="UP000003980"/>
    </source>
</evidence>
<proteinExistence type="predicted"/>
<keyword evidence="2" id="KW-1185">Reference proteome</keyword>
<reference evidence="1 2" key="1">
    <citation type="submission" date="2012-01" db="EMBL/GenBank/DDBJ databases">
        <title>Improved High-Quality Draft sequence of Metallosphaera yellowstonensis MK1.</title>
        <authorList>
            <consortium name="US DOE Joint Genome Institute"/>
            <person name="Lucas S."/>
            <person name="Han J."/>
            <person name="Cheng J.-F."/>
            <person name="Goodwin L."/>
            <person name="Pitluck S."/>
            <person name="Peters L."/>
            <person name="Teshima H."/>
            <person name="Detter J.C."/>
            <person name="Han C."/>
            <person name="Tapia R."/>
            <person name="Land M."/>
            <person name="Hauser L."/>
            <person name="Kyrpides N."/>
            <person name="Kozubal M."/>
            <person name="Macur R.E."/>
            <person name="Jay Z."/>
            <person name="Inskeep W."/>
            <person name="Woyke T."/>
        </authorList>
    </citation>
    <scope>NUCLEOTIDE SEQUENCE [LARGE SCALE GENOMIC DNA]</scope>
    <source>
        <strain evidence="1 2">MK1</strain>
    </source>
</reference>
<protein>
    <submittedName>
        <fullName evidence="1">Uncharacterized protein</fullName>
    </submittedName>
</protein>
<name>H2C7F1_9CREN</name>
<dbReference type="Proteomes" id="UP000003980">
    <property type="component" value="Unassembled WGS sequence"/>
</dbReference>
<accession>H2C7F1</accession>
<dbReference type="HOGENOM" id="CLU_3245432_0_0_2"/>